<proteinExistence type="predicted"/>
<name>A0A5B7F564_PORTR</name>
<keyword evidence="2" id="KW-1185">Reference proteome</keyword>
<dbReference type="EMBL" id="VSRR010004793">
    <property type="protein sequence ID" value="MPC40725.1"/>
    <property type="molecule type" value="Genomic_DNA"/>
</dbReference>
<protein>
    <submittedName>
        <fullName evidence="1">Uncharacterized protein</fullName>
    </submittedName>
</protein>
<reference evidence="1 2" key="1">
    <citation type="submission" date="2019-05" db="EMBL/GenBank/DDBJ databases">
        <title>Another draft genome of Portunus trituberculatus and its Hox gene families provides insights of decapod evolution.</title>
        <authorList>
            <person name="Jeong J.-H."/>
            <person name="Song I."/>
            <person name="Kim S."/>
            <person name="Choi T."/>
            <person name="Kim D."/>
            <person name="Ryu S."/>
            <person name="Kim W."/>
        </authorList>
    </citation>
    <scope>NUCLEOTIDE SEQUENCE [LARGE SCALE GENOMIC DNA]</scope>
    <source>
        <tissue evidence="1">Muscle</tissue>
    </source>
</reference>
<gene>
    <name evidence="1" type="ORF">E2C01_034290</name>
</gene>
<dbReference type="AlphaFoldDB" id="A0A5B7F564"/>
<sequence>MSVGVSTLLSQLNKVLYVQYYTWYSTLHSGKGHVSVCDFTYCLLVSEYPKNPLYVAKFDKFRPKLVEGRDGLEPTRGEKVAVGSGLGPKAGNWQQVLLFLGGLKLHYSHPLAARHTRQGVAISKGSMSAVHQIGGVLKG</sequence>
<evidence type="ECO:0000313" key="2">
    <source>
        <dbReference type="Proteomes" id="UP000324222"/>
    </source>
</evidence>
<organism evidence="1 2">
    <name type="scientific">Portunus trituberculatus</name>
    <name type="common">Swimming crab</name>
    <name type="synonym">Neptunus trituberculatus</name>
    <dbReference type="NCBI Taxonomy" id="210409"/>
    <lineage>
        <taxon>Eukaryota</taxon>
        <taxon>Metazoa</taxon>
        <taxon>Ecdysozoa</taxon>
        <taxon>Arthropoda</taxon>
        <taxon>Crustacea</taxon>
        <taxon>Multicrustacea</taxon>
        <taxon>Malacostraca</taxon>
        <taxon>Eumalacostraca</taxon>
        <taxon>Eucarida</taxon>
        <taxon>Decapoda</taxon>
        <taxon>Pleocyemata</taxon>
        <taxon>Brachyura</taxon>
        <taxon>Eubrachyura</taxon>
        <taxon>Portunoidea</taxon>
        <taxon>Portunidae</taxon>
        <taxon>Portuninae</taxon>
        <taxon>Portunus</taxon>
    </lineage>
</organism>
<comment type="caution">
    <text evidence="1">The sequence shown here is derived from an EMBL/GenBank/DDBJ whole genome shotgun (WGS) entry which is preliminary data.</text>
</comment>
<dbReference type="Proteomes" id="UP000324222">
    <property type="component" value="Unassembled WGS sequence"/>
</dbReference>
<evidence type="ECO:0000313" key="1">
    <source>
        <dbReference type="EMBL" id="MPC40725.1"/>
    </source>
</evidence>
<accession>A0A5B7F564</accession>